<evidence type="ECO:0000256" key="7">
    <source>
        <dbReference type="ARBA" id="ARBA00023136"/>
    </source>
</evidence>
<evidence type="ECO:0000256" key="9">
    <source>
        <dbReference type="ARBA" id="ARBA00023180"/>
    </source>
</evidence>
<organism evidence="13 14">
    <name type="scientific">Lepeophtheirus salmonis</name>
    <name type="common">Salmon louse</name>
    <name type="synonym">Caligus salmonis</name>
    <dbReference type="NCBI Taxonomy" id="72036"/>
    <lineage>
        <taxon>Eukaryota</taxon>
        <taxon>Metazoa</taxon>
        <taxon>Ecdysozoa</taxon>
        <taxon>Arthropoda</taxon>
        <taxon>Crustacea</taxon>
        <taxon>Multicrustacea</taxon>
        <taxon>Hexanauplia</taxon>
        <taxon>Copepoda</taxon>
        <taxon>Siphonostomatoida</taxon>
        <taxon>Caligidae</taxon>
        <taxon>Lepeophtheirus</taxon>
    </lineage>
</organism>
<keyword evidence="7" id="KW-0472">Membrane</keyword>
<keyword evidence="11" id="KW-0407">Ion channel</keyword>
<proteinExistence type="predicted"/>
<evidence type="ECO:0000256" key="11">
    <source>
        <dbReference type="ARBA" id="ARBA00023303"/>
    </source>
</evidence>
<evidence type="ECO:0000256" key="8">
    <source>
        <dbReference type="ARBA" id="ARBA00023170"/>
    </source>
</evidence>
<dbReference type="PANTHER" id="PTHR42643">
    <property type="entry name" value="IONOTROPIC RECEPTOR 20A-RELATED"/>
    <property type="match status" value="1"/>
</dbReference>
<protein>
    <submittedName>
        <fullName evidence="13">(salmon louse) hypothetical protein</fullName>
    </submittedName>
</protein>
<dbReference type="SUPFAM" id="SSF53850">
    <property type="entry name" value="Periplasmic binding protein-like II"/>
    <property type="match status" value="1"/>
</dbReference>
<feature type="domain" description="Ionotropic glutamate receptor L-glutamate and glycine-binding" evidence="12">
    <location>
        <begin position="151"/>
        <end position="257"/>
    </location>
</feature>
<evidence type="ECO:0000313" key="13">
    <source>
        <dbReference type="EMBL" id="CAF2830426.1"/>
    </source>
</evidence>
<evidence type="ECO:0000256" key="10">
    <source>
        <dbReference type="ARBA" id="ARBA00023286"/>
    </source>
</evidence>
<dbReference type="InterPro" id="IPR019594">
    <property type="entry name" value="Glu/Gly-bd"/>
</dbReference>
<keyword evidence="2" id="KW-0813">Transport</keyword>
<keyword evidence="4" id="KW-0812">Transmembrane</keyword>
<evidence type="ECO:0000256" key="3">
    <source>
        <dbReference type="ARBA" id="ARBA00022475"/>
    </source>
</evidence>
<sequence length="540" mass="63617">MQFCHSFNLVVSQLQENFRDISYHNDLKSLFDFVKEVKFKICIHQIFIGSIEDMKVYIEQMWKYFFTQMHYEYTVFTPSLDEIQSISILKDFFYLRIVKYTKDQFLVIKINPFLELNKLQTIDIWSLKTKQFIQNKSLLRTSYPTNFRGTVLKVAFMFSPPYVLEISGSPRIKTGLEYKIVSTIGESLNYKTNFTESVDCQWGSTDENGSWTGIIGMIERREADIGIGTITRTYDRAQAVDFSLGFVEQFLTFFAHVPQELPKWQAILWPFDKMTWLMVFLTMIIFFIFYVLVYGGTTSEKKGISVSTALIQTWSSFLNQGINHPKELYLRILLGTWFFIFILHHFILRRNLQDIVKGDLFVTTLEGTLYESLFEGSDVSIYQKIWEKQCFKDTCDVRCIDHFECLKNIHFDPKISYMIDGDSFHQLYLKKYNLFNVYMTKLKFYNSEFAFPIHKNFPALTYFNERLAKLIEMGLIQHWKVEMSQISLKVDENVSEIDMSLYKPKSGTQESISLDHLQGAFLVFSVGMMGSFFMFLFEKI</sequence>
<keyword evidence="6" id="KW-0406">Ion transport</keyword>
<dbReference type="Gene3D" id="3.40.190.10">
    <property type="entry name" value="Periplasmic binding protein-like II"/>
    <property type="match status" value="1"/>
</dbReference>
<keyword evidence="9" id="KW-0325">Glycoprotein</keyword>
<dbReference type="Gene3D" id="1.10.287.70">
    <property type="match status" value="1"/>
</dbReference>
<dbReference type="InterPro" id="IPR052192">
    <property type="entry name" value="Insect_Ionotropic_Sensory_Rcpt"/>
</dbReference>
<comment type="subcellular location">
    <subcellularLocation>
        <location evidence="1">Cell membrane</location>
        <topology evidence="1">Multi-pass membrane protein</topology>
    </subcellularLocation>
</comment>
<dbReference type="AlphaFoldDB" id="A0A7R8H2V9"/>
<dbReference type="PANTHER" id="PTHR42643:SF24">
    <property type="entry name" value="IONOTROPIC RECEPTOR 60A"/>
    <property type="match status" value="1"/>
</dbReference>
<evidence type="ECO:0000256" key="6">
    <source>
        <dbReference type="ARBA" id="ARBA00023065"/>
    </source>
</evidence>
<evidence type="ECO:0000256" key="1">
    <source>
        <dbReference type="ARBA" id="ARBA00004651"/>
    </source>
</evidence>
<evidence type="ECO:0000313" key="14">
    <source>
        <dbReference type="Proteomes" id="UP000675881"/>
    </source>
</evidence>
<reference evidence="13" key="1">
    <citation type="submission" date="2021-02" db="EMBL/GenBank/DDBJ databases">
        <authorList>
            <person name="Bekaert M."/>
        </authorList>
    </citation>
    <scope>NUCLEOTIDE SEQUENCE</scope>
    <source>
        <strain evidence="13">IoA-00</strain>
    </source>
</reference>
<keyword evidence="10" id="KW-1071">Ligand-gated ion channel</keyword>
<keyword evidence="3" id="KW-1003">Cell membrane</keyword>
<keyword evidence="8" id="KW-0675">Receptor</keyword>
<dbReference type="EMBL" id="HG994592">
    <property type="protein sequence ID" value="CAF2830426.1"/>
    <property type="molecule type" value="Genomic_DNA"/>
</dbReference>
<keyword evidence="14" id="KW-1185">Reference proteome</keyword>
<evidence type="ECO:0000256" key="5">
    <source>
        <dbReference type="ARBA" id="ARBA00022989"/>
    </source>
</evidence>
<evidence type="ECO:0000259" key="12">
    <source>
        <dbReference type="Pfam" id="PF10613"/>
    </source>
</evidence>
<keyword evidence="5" id="KW-1133">Transmembrane helix</keyword>
<dbReference type="Proteomes" id="UP000675881">
    <property type="component" value="Chromosome 13"/>
</dbReference>
<accession>A0A7R8H2V9</accession>
<dbReference type="GO" id="GO:0015276">
    <property type="term" value="F:ligand-gated monoatomic ion channel activity"/>
    <property type="evidence" value="ECO:0007669"/>
    <property type="project" value="InterPro"/>
</dbReference>
<name>A0A7R8H2V9_LEPSM</name>
<gene>
    <name evidence="13" type="ORF">LSAA_3848</name>
</gene>
<dbReference type="Pfam" id="PF10613">
    <property type="entry name" value="Lig_chan-Glu_bd"/>
    <property type="match status" value="1"/>
</dbReference>
<dbReference type="GO" id="GO:0005886">
    <property type="term" value="C:plasma membrane"/>
    <property type="evidence" value="ECO:0007669"/>
    <property type="project" value="UniProtKB-SubCell"/>
</dbReference>
<evidence type="ECO:0000256" key="4">
    <source>
        <dbReference type="ARBA" id="ARBA00022692"/>
    </source>
</evidence>
<dbReference type="OrthoDB" id="6380484at2759"/>
<evidence type="ECO:0000256" key="2">
    <source>
        <dbReference type="ARBA" id="ARBA00022448"/>
    </source>
</evidence>